<gene>
    <name evidence="2" type="ORF">SARC_11871</name>
</gene>
<dbReference type="Proteomes" id="UP000054560">
    <property type="component" value="Unassembled WGS sequence"/>
</dbReference>
<accession>A0A0L0FFU4</accession>
<protein>
    <submittedName>
        <fullName evidence="2">Uncharacterized protein</fullName>
    </submittedName>
</protein>
<feature type="region of interest" description="Disordered" evidence="1">
    <location>
        <begin position="1"/>
        <end position="134"/>
    </location>
</feature>
<proteinExistence type="predicted"/>
<keyword evidence="3" id="KW-1185">Reference proteome</keyword>
<feature type="compositionally biased region" description="Basic and acidic residues" evidence="1">
    <location>
        <begin position="10"/>
        <end position="50"/>
    </location>
</feature>
<evidence type="ECO:0000256" key="1">
    <source>
        <dbReference type="SAM" id="MobiDB-lite"/>
    </source>
</evidence>
<evidence type="ECO:0000313" key="3">
    <source>
        <dbReference type="Proteomes" id="UP000054560"/>
    </source>
</evidence>
<feature type="non-terminal residue" evidence="2">
    <location>
        <position position="207"/>
    </location>
</feature>
<feature type="compositionally biased region" description="Polar residues" evidence="1">
    <location>
        <begin position="98"/>
        <end position="133"/>
    </location>
</feature>
<reference evidence="2 3" key="1">
    <citation type="submission" date="2011-02" db="EMBL/GenBank/DDBJ databases">
        <title>The Genome Sequence of Sphaeroforma arctica JP610.</title>
        <authorList>
            <consortium name="The Broad Institute Genome Sequencing Platform"/>
            <person name="Russ C."/>
            <person name="Cuomo C."/>
            <person name="Young S.K."/>
            <person name="Zeng Q."/>
            <person name="Gargeya S."/>
            <person name="Alvarado L."/>
            <person name="Berlin A."/>
            <person name="Chapman S.B."/>
            <person name="Chen Z."/>
            <person name="Freedman E."/>
            <person name="Gellesch M."/>
            <person name="Goldberg J."/>
            <person name="Griggs A."/>
            <person name="Gujja S."/>
            <person name="Heilman E."/>
            <person name="Heiman D."/>
            <person name="Howarth C."/>
            <person name="Mehta T."/>
            <person name="Neiman D."/>
            <person name="Pearson M."/>
            <person name="Roberts A."/>
            <person name="Saif S."/>
            <person name="Shea T."/>
            <person name="Shenoy N."/>
            <person name="Sisk P."/>
            <person name="Stolte C."/>
            <person name="Sykes S."/>
            <person name="White J."/>
            <person name="Yandava C."/>
            <person name="Burger G."/>
            <person name="Gray M.W."/>
            <person name="Holland P.W.H."/>
            <person name="King N."/>
            <person name="Lang F.B.F."/>
            <person name="Roger A.J."/>
            <person name="Ruiz-Trillo I."/>
            <person name="Haas B."/>
            <person name="Nusbaum C."/>
            <person name="Birren B."/>
        </authorList>
    </citation>
    <scope>NUCLEOTIDE SEQUENCE [LARGE SCALE GENOMIC DNA]</scope>
    <source>
        <strain evidence="2 3">JP610</strain>
    </source>
</reference>
<dbReference type="RefSeq" id="XP_014149512.1">
    <property type="nucleotide sequence ID" value="XM_014294037.1"/>
</dbReference>
<sequence>MSGAGGVGMRGRDMPWRGELRGDGTHDKNMTHERERGRDHDRERDGKDDLAVQQQSQYKRQRRSPNQAHNIRSNGPQGVDWNGDHRDAEGSGLPANLVNGTSPVQNSHNYSPNLPFNRVAGQSTTNPSHSGSVDSIKVRVGQNGLIKDYTLALRDLNFLPPNNKLVVALREPRDADGAARLNRNPLVFPYVLQYLATGHKTLSLPPD</sequence>
<feature type="compositionally biased region" description="Polar residues" evidence="1">
    <location>
        <begin position="65"/>
        <end position="76"/>
    </location>
</feature>
<organism evidence="2 3">
    <name type="scientific">Sphaeroforma arctica JP610</name>
    <dbReference type="NCBI Taxonomy" id="667725"/>
    <lineage>
        <taxon>Eukaryota</taxon>
        <taxon>Ichthyosporea</taxon>
        <taxon>Ichthyophonida</taxon>
        <taxon>Sphaeroforma</taxon>
    </lineage>
</organism>
<dbReference type="EMBL" id="KQ243523">
    <property type="protein sequence ID" value="KNC75610.1"/>
    <property type="molecule type" value="Genomic_DNA"/>
</dbReference>
<evidence type="ECO:0000313" key="2">
    <source>
        <dbReference type="EMBL" id="KNC75610.1"/>
    </source>
</evidence>
<dbReference type="AlphaFoldDB" id="A0A0L0FFU4"/>
<name>A0A0L0FFU4_9EUKA</name>
<dbReference type="GeneID" id="25912375"/>